<protein>
    <recommendedName>
        <fullName evidence="5">CxC5 like cysteine cluster associated with KDZ domain-containing protein</fullName>
    </recommendedName>
</protein>
<proteinExistence type="predicted"/>
<dbReference type="Proteomes" id="UP001218218">
    <property type="component" value="Unassembled WGS sequence"/>
</dbReference>
<evidence type="ECO:0000313" key="4">
    <source>
        <dbReference type="Proteomes" id="UP001218218"/>
    </source>
</evidence>
<dbReference type="EMBL" id="JARIHO010000047">
    <property type="protein sequence ID" value="KAJ7323238.1"/>
    <property type="molecule type" value="Genomic_DNA"/>
</dbReference>
<evidence type="ECO:0000259" key="2">
    <source>
        <dbReference type="Pfam" id="PF18721"/>
    </source>
</evidence>
<dbReference type="InterPro" id="IPR040898">
    <property type="entry name" value="CxC6"/>
</dbReference>
<dbReference type="Pfam" id="PF18721">
    <property type="entry name" value="CxC6"/>
    <property type="match status" value="1"/>
</dbReference>
<comment type="caution">
    <text evidence="3">The sequence shown here is derived from an EMBL/GenBank/DDBJ whole genome shotgun (WGS) entry which is preliminary data.</text>
</comment>
<feature type="domain" description="CxC5 like cysteine cluster associated with KDZ" evidence="1">
    <location>
        <begin position="6"/>
        <end position="119"/>
    </location>
</feature>
<evidence type="ECO:0000313" key="3">
    <source>
        <dbReference type="EMBL" id="KAJ7323238.1"/>
    </source>
</evidence>
<name>A0AAD7EGI4_9AGAR</name>
<dbReference type="InterPro" id="IPR041539">
    <property type="entry name" value="CxC5"/>
</dbReference>
<dbReference type="AlphaFoldDB" id="A0AAD7EGI4"/>
<accession>A0AAD7EGI4</accession>
<keyword evidence="4" id="KW-1185">Reference proteome</keyword>
<organism evidence="3 4">
    <name type="scientific">Mycena albidolilacea</name>
    <dbReference type="NCBI Taxonomy" id="1033008"/>
    <lineage>
        <taxon>Eukaryota</taxon>
        <taxon>Fungi</taxon>
        <taxon>Dikarya</taxon>
        <taxon>Basidiomycota</taxon>
        <taxon>Agaricomycotina</taxon>
        <taxon>Agaricomycetes</taxon>
        <taxon>Agaricomycetidae</taxon>
        <taxon>Agaricales</taxon>
        <taxon>Marasmiineae</taxon>
        <taxon>Mycenaceae</taxon>
        <taxon>Mycena</taxon>
    </lineage>
</organism>
<feature type="non-terminal residue" evidence="3">
    <location>
        <position position="1"/>
    </location>
</feature>
<gene>
    <name evidence="3" type="ORF">DFH08DRAFT_711918</name>
</gene>
<sequence>LGAEPVLPPIASCLGCKSDLKEEKTVEARLFTLHRGVLPIFSKSWYCRSCHIRYYDNYFVRNASQETAQREYYTHEVPQFIHLTESTYVEPALCWFFTVQMALEHGTCQGIARVYNLTLGSSDLPNGSRLSHDLTGDHVLDSFILFTLLQDKQIRREALTLPHHGYQNHRFDQAMAERNARMAGNGQPMWAHACGRCMKLYQGEDGNWYRITAGVHDGVNVRHLSCSVHNCQEALPTQRDFFCLSHSDQIKICCIVGCTEPAQPGFRTCTTETHRAFQTQSEEKNSAMFQLRARLQNATISDVPLAGALTDNPGLIAAPDTVTGSVQGGRVKGKLSRSWTHNEQLFVRCCGIIISRATMFGSEGVSGVTDFLKPTFPMRYQGAFPSYIFYDNNCSLLKHLRAQDDHYFDNVGLPVDVFHFKCKHSEGDVFCQLHCNPARFRELIGADGKWVFNSSAAEQANVWFGKFQNVVQDMAVIKYNFFLDEMISVHNEQVALELCNQGHSPHIQPESLLLGGYPFV</sequence>
<dbReference type="Pfam" id="PF18718">
    <property type="entry name" value="CxC5"/>
    <property type="match status" value="1"/>
</dbReference>
<evidence type="ECO:0008006" key="5">
    <source>
        <dbReference type="Google" id="ProtNLM"/>
    </source>
</evidence>
<reference evidence="3" key="1">
    <citation type="submission" date="2023-03" db="EMBL/GenBank/DDBJ databases">
        <title>Massive genome expansion in bonnet fungi (Mycena s.s.) driven by repeated elements and novel gene families across ecological guilds.</title>
        <authorList>
            <consortium name="Lawrence Berkeley National Laboratory"/>
            <person name="Harder C.B."/>
            <person name="Miyauchi S."/>
            <person name="Viragh M."/>
            <person name="Kuo A."/>
            <person name="Thoen E."/>
            <person name="Andreopoulos B."/>
            <person name="Lu D."/>
            <person name="Skrede I."/>
            <person name="Drula E."/>
            <person name="Henrissat B."/>
            <person name="Morin E."/>
            <person name="Kohler A."/>
            <person name="Barry K."/>
            <person name="LaButti K."/>
            <person name="Morin E."/>
            <person name="Salamov A."/>
            <person name="Lipzen A."/>
            <person name="Mereny Z."/>
            <person name="Hegedus B."/>
            <person name="Baldrian P."/>
            <person name="Stursova M."/>
            <person name="Weitz H."/>
            <person name="Taylor A."/>
            <person name="Grigoriev I.V."/>
            <person name="Nagy L.G."/>
            <person name="Martin F."/>
            <person name="Kauserud H."/>
        </authorList>
    </citation>
    <scope>NUCLEOTIDE SEQUENCE</scope>
    <source>
        <strain evidence="3">CBHHK002</strain>
    </source>
</reference>
<evidence type="ECO:0000259" key="1">
    <source>
        <dbReference type="Pfam" id="PF18718"/>
    </source>
</evidence>
<feature type="domain" description="CxC6 like cysteine cluster associated with KDZ" evidence="2">
    <location>
        <begin position="215"/>
        <end position="279"/>
    </location>
</feature>